<comment type="caution">
    <text evidence="7">The sequence shown here is derived from an EMBL/GenBank/DDBJ whole genome shotgun (WGS) entry which is preliminary data.</text>
</comment>
<dbReference type="RefSeq" id="XP_046004085.1">
    <property type="nucleotide sequence ID" value="XM_046161715.1"/>
</dbReference>
<accession>A0A9P8XPQ8</accession>
<dbReference type="OrthoDB" id="5979581at2759"/>
<dbReference type="GO" id="GO:0043484">
    <property type="term" value="P:regulation of RNA splicing"/>
    <property type="evidence" value="ECO:0007669"/>
    <property type="project" value="TreeGrafter"/>
</dbReference>
<evidence type="ECO:0000256" key="2">
    <source>
        <dbReference type="ARBA" id="ARBA00022679"/>
    </source>
</evidence>
<dbReference type="GO" id="GO:0005634">
    <property type="term" value="C:nucleus"/>
    <property type="evidence" value="ECO:0007669"/>
    <property type="project" value="TreeGrafter"/>
</dbReference>
<dbReference type="InterPro" id="IPR000719">
    <property type="entry name" value="Prot_kinase_dom"/>
</dbReference>
<keyword evidence="8" id="KW-1185">Reference proteome</keyword>
<dbReference type="InterPro" id="IPR051175">
    <property type="entry name" value="CLK_kinases"/>
</dbReference>
<keyword evidence="1" id="KW-0723">Serine/threonine-protein kinase</keyword>
<name>A0A9P8XPQ8_9PEZI</name>
<proteinExistence type="predicted"/>
<evidence type="ECO:0000256" key="5">
    <source>
        <dbReference type="ARBA" id="ARBA00022840"/>
    </source>
</evidence>
<dbReference type="AlphaFoldDB" id="A0A9P8XPQ8"/>
<keyword evidence="5" id="KW-0067">ATP-binding</keyword>
<evidence type="ECO:0000256" key="4">
    <source>
        <dbReference type="ARBA" id="ARBA00022777"/>
    </source>
</evidence>
<dbReference type="PROSITE" id="PS50011">
    <property type="entry name" value="PROTEIN_KINASE_DOM"/>
    <property type="match status" value="1"/>
</dbReference>
<feature type="domain" description="Protein kinase" evidence="6">
    <location>
        <begin position="1"/>
        <end position="370"/>
    </location>
</feature>
<protein>
    <submittedName>
        <fullName evidence="7">Kinase-like domain-containing protein</fullName>
    </submittedName>
</protein>
<dbReference type="SMART" id="SM00220">
    <property type="entry name" value="S_TKc"/>
    <property type="match status" value="1"/>
</dbReference>
<keyword evidence="4 7" id="KW-0418">Kinase</keyword>
<evidence type="ECO:0000256" key="1">
    <source>
        <dbReference type="ARBA" id="ARBA00022527"/>
    </source>
</evidence>
<evidence type="ECO:0000313" key="7">
    <source>
        <dbReference type="EMBL" id="KAH7009457.1"/>
    </source>
</evidence>
<dbReference type="Pfam" id="PF00069">
    <property type="entry name" value="Pkinase"/>
    <property type="match status" value="1"/>
</dbReference>
<dbReference type="SUPFAM" id="SSF56112">
    <property type="entry name" value="Protein kinase-like (PK-like)"/>
    <property type="match status" value="1"/>
</dbReference>
<dbReference type="Gene3D" id="3.30.200.20">
    <property type="entry name" value="Phosphorylase Kinase, domain 1"/>
    <property type="match status" value="1"/>
</dbReference>
<sequence>MFPPNLVRDLANVLQHPKPSSSPDTPAVAGTLTFQSGASCVLLPEYNSASYVLCSLGAPQRSLGDLLKKEMSMYKRIEQCRSDHPGRDAVRHLLDSFQVKDPDGDHLILAHDPLGRSIQTVITCNNPRALPPSGVRFVLKELLLALDYLHRECNIIHTDIKADIMFSISDTSVFTDFEEAGIQEPSPRKEVDDRAIYLSRILKRTGTIGPVVLCDFGAAVFGDTEHREVVQPPVYRAPEVILEAPWDHKIDVWMLGCMTWDILEGFRLFNGIDPEHHAYRRRTHLAELIALLGPPPKELIARGNLGSKFFSDEGEFTGGVGVPGPVSLESLEGLLAGEEKRRFLEFMRKMLQWDPSSRSTAAELQEDPWLQEGE</sequence>
<evidence type="ECO:0000256" key="3">
    <source>
        <dbReference type="ARBA" id="ARBA00022741"/>
    </source>
</evidence>
<dbReference type="Proteomes" id="UP000756346">
    <property type="component" value="Unassembled WGS sequence"/>
</dbReference>
<dbReference type="EMBL" id="JAGTJQ010000018">
    <property type="protein sequence ID" value="KAH7009457.1"/>
    <property type="molecule type" value="Genomic_DNA"/>
</dbReference>
<dbReference type="GeneID" id="70191261"/>
<gene>
    <name evidence="7" type="ORF">B0I36DRAFT_401951</name>
</gene>
<dbReference type="PANTHER" id="PTHR45646:SF11">
    <property type="entry name" value="SERINE_THREONINE-PROTEIN KINASE DOA"/>
    <property type="match status" value="1"/>
</dbReference>
<reference evidence="7" key="1">
    <citation type="journal article" date="2021" name="Nat. Commun.">
        <title>Genetic determinants of endophytism in the Arabidopsis root mycobiome.</title>
        <authorList>
            <person name="Mesny F."/>
            <person name="Miyauchi S."/>
            <person name="Thiergart T."/>
            <person name="Pickel B."/>
            <person name="Atanasova L."/>
            <person name="Karlsson M."/>
            <person name="Huettel B."/>
            <person name="Barry K.W."/>
            <person name="Haridas S."/>
            <person name="Chen C."/>
            <person name="Bauer D."/>
            <person name="Andreopoulos W."/>
            <person name="Pangilinan J."/>
            <person name="LaButti K."/>
            <person name="Riley R."/>
            <person name="Lipzen A."/>
            <person name="Clum A."/>
            <person name="Drula E."/>
            <person name="Henrissat B."/>
            <person name="Kohler A."/>
            <person name="Grigoriev I.V."/>
            <person name="Martin F.M."/>
            <person name="Hacquard S."/>
        </authorList>
    </citation>
    <scope>NUCLEOTIDE SEQUENCE</scope>
    <source>
        <strain evidence="7">MPI-CAGE-CH-0230</strain>
    </source>
</reference>
<dbReference type="GO" id="GO:0004674">
    <property type="term" value="F:protein serine/threonine kinase activity"/>
    <property type="evidence" value="ECO:0007669"/>
    <property type="project" value="UniProtKB-KW"/>
</dbReference>
<dbReference type="Gene3D" id="1.10.510.10">
    <property type="entry name" value="Transferase(Phosphotransferase) domain 1"/>
    <property type="match status" value="1"/>
</dbReference>
<dbReference type="GO" id="GO:0005524">
    <property type="term" value="F:ATP binding"/>
    <property type="evidence" value="ECO:0007669"/>
    <property type="project" value="UniProtKB-KW"/>
</dbReference>
<organism evidence="7 8">
    <name type="scientific">Microdochium trichocladiopsis</name>
    <dbReference type="NCBI Taxonomy" id="1682393"/>
    <lineage>
        <taxon>Eukaryota</taxon>
        <taxon>Fungi</taxon>
        <taxon>Dikarya</taxon>
        <taxon>Ascomycota</taxon>
        <taxon>Pezizomycotina</taxon>
        <taxon>Sordariomycetes</taxon>
        <taxon>Xylariomycetidae</taxon>
        <taxon>Xylariales</taxon>
        <taxon>Microdochiaceae</taxon>
        <taxon>Microdochium</taxon>
    </lineage>
</organism>
<dbReference type="InterPro" id="IPR011009">
    <property type="entry name" value="Kinase-like_dom_sf"/>
</dbReference>
<evidence type="ECO:0000259" key="6">
    <source>
        <dbReference type="PROSITE" id="PS50011"/>
    </source>
</evidence>
<evidence type="ECO:0000313" key="8">
    <source>
        <dbReference type="Proteomes" id="UP000756346"/>
    </source>
</evidence>
<dbReference type="PANTHER" id="PTHR45646">
    <property type="entry name" value="SERINE/THREONINE-PROTEIN KINASE DOA-RELATED"/>
    <property type="match status" value="1"/>
</dbReference>
<keyword evidence="2" id="KW-0808">Transferase</keyword>
<keyword evidence="3" id="KW-0547">Nucleotide-binding</keyword>